<dbReference type="HAMAP" id="MF_00227">
    <property type="entry name" value="RNase_P"/>
    <property type="match status" value="1"/>
</dbReference>
<dbReference type="GO" id="GO:0042781">
    <property type="term" value="F:3'-tRNA processing endoribonuclease activity"/>
    <property type="evidence" value="ECO:0007669"/>
    <property type="project" value="TreeGrafter"/>
</dbReference>
<evidence type="ECO:0000256" key="4">
    <source>
        <dbReference type="ARBA" id="ARBA00022759"/>
    </source>
</evidence>
<keyword evidence="6" id="KW-0694">RNA-binding</keyword>
<keyword evidence="2" id="KW-0819">tRNA processing</keyword>
<evidence type="ECO:0000313" key="7">
    <source>
        <dbReference type="EMBL" id="VAV89833.1"/>
    </source>
</evidence>
<evidence type="ECO:0000256" key="2">
    <source>
        <dbReference type="ARBA" id="ARBA00022694"/>
    </source>
</evidence>
<organism evidence="7">
    <name type="scientific">hydrothermal vent metagenome</name>
    <dbReference type="NCBI Taxonomy" id="652676"/>
    <lineage>
        <taxon>unclassified sequences</taxon>
        <taxon>metagenomes</taxon>
        <taxon>ecological metagenomes</taxon>
    </lineage>
</organism>
<dbReference type="PANTHER" id="PTHR33992:SF1">
    <property type="entry name" value="RIBONUCLEASE P PROTEIN COMPONENT"/>
    <property type="match status" value="1"/>
</dbReference>
<sequence length="141" mass="15959">MTKSSDHSRHKVPTLAKRRDFLRIAATRKKWVAPGVIVQMAEGTEDRSAIRVGYTASKKVGNAVRRNRAKRRLREVVRKSLWDRGLRGHDYVLIARSATVDMSFDQLIRDFNWCLKRLKPSNARDLSAETADQTPGTGGKA</sequence>
<dbReference type="SUPFAM" id="SSF54211">
    <property type="entry name" value="Ribosomal protein S5 domain 2-like"/>
    <property type="match status" value="1"/>
</dbReference>
<dbReference type="Pfam" id="PF00825">
    <property type="entry name" value="Ribonuclease_P"/>
    <property type="match status" value="1"/>
</dbReference>
<dbReference type="EC" id="3.1.26.5" evidence="7"/>
<evidence type="ECO:0000256" key="1">
    <source>
        <dbReference type="ARBA" id="ARBA00002663"/>
    </source>
</evidence>
<dbReference type="GO" id="GO:0000049">
    <property type="term" value="F:tRNA binding"/>
    <property type="evidence" value="ECO:0007669"/>
    <property type="project" value="InterPro"/>
</dbReference>
<accession>A0A3B0RZU6</accession>
<comment type="function">
    <text evidence="1">RNaseP catalyzes the removal of the 5'-leader sequence from pre-tRNA to produce the mature 5'-terminus. It can also cleave other RNA substrates such as 4.5S RNA. The protein component plays an auxiliary but essential role in vivo by binding to the 5'-leader sequence and broadening the substrate specificity of the ribozyme.</text>
</comment>
<dbReference type="InterPro" id="IPR020568">
    <property type="entry name" value="Ribosomal_Su5_D2-typ_SF"/>
</dbReference>
<dbReference type="AlphaFoldDB" id="A0A3B0RZU6"/>
<dbReference type="EMBL" id="UOED01000051">
    <property type="protein sequence ID" value="VAV89833.1"/>
    <property type="molecule type" value="Genomic_DNA"/>
</dbReference>
<dbReference type="NCBIfam" id="TIGR00188">
    <property type="entry name" value="rnpA"/>
    <property type="match status" value="1"/>
</dbReference>
<dbReference type="Gene3D" id="3.30.230.10">
    <property type="match status" value="1"/>
</dbReference>
<keyword evidence="4" id="KW-0255">Endonuclease</keyword>
<dbReference type="InterPro" id="IPR000100">
    <property type="entry name" value="RNase_P"/>
</dbReference>
<proteinExistence type="inferred from homology"/>
<evidence type="ECO:0000256" key="5">
    <source>
        <dbReference type="ARBA" id="ARBA00022801"/>
    </source>
</evidence>
<gene>
    <name evidence="7" type="ORF">MNBD_ALPHA02-1842</name>
</gene>
<evidence type="ECO:0000256" key="3">
    <source>
        <dbReference type="ARBA" id="ARBA00022722"/>
    </source>
</evidence>
<dbReference type="GO" id="GO:0004526">
    <property type="term" value="F:ribonuclease P activity"/>
    <property type="evidence" value="ECO:0007669"/>
    <property type="project" value="UniProtKB-EC"/>
</dbReference>
<dbReference type="InterPro" id="IPR020539">
    <property type="entry name" value="RNase_P_CS"/>
</dbReference>
<evidence type="ECO:0000256" key="6">
    <source>
        <dbReference type="ARBA" id="ARBA00022884"/>
    </source>
</evidence>
<dbReference type="PANTHER" id="PTHR33992">
    <property type="entry name" value="RIBONUCLEASE P PROTEIN COMPONENT"/>
    <property type="match status" value="1"/>
</dbReference>
<reference evidence="7" key="1">
    <citation type="submission" date="2018-06" db="EMBL/GenBank/DDBJ databases">
        <authorList>
            <person name="Zhirakovskaya E."/>
        </authorList>
    </citation>
    <scope>NUCLEOTIDE SEQUENCE</scope>
</reference>
<protein>
    <submittedName>
        <fullName evidence="7">Ribonuclease P protein component</fullName>
        <ecNumber evidence="7">3.1.26.5</ecNumber>
    </submittedName>
</protein>
<dbReference type="InterPro" id="IPR014721">
    <property type="entry name" value="Ribsml_uS5_D2-typ_fold_subgr"/>
</dbReference>
<name>A0A3B0RZU6_9ZZZZ</name>
<dbReference type="GO" id="GO:0030677">
    <property type="term" value="C:ribonuclease P complex"/>
    <property type="evidence" value="ECO:0007669"/>
    <property type="project" value="TreeGrafter"/>
</dbReference>
<dbReference type="PROSITE" id="PS00648">
    <property type="entry name" value="RIBONUCLEASE_P"/>
    <property type="match status" value="1"/>
</dbReference>
<keyword evidence="3" id="KW-0540">Nuclease</keyword>
<keyword evidence="5 7" id="KW-0378">Hydrolase</keyword>